<dbReference type="Proteomes" id="UP000002495">
    <property type="component" value="Chromosome"/>
</dbReference>
<protein>
    <submittedName>
        <fullName evidence="1">Uncharacterized protein</fullName>
    </submittedName>
</protein>
<keyword evidence="2" id="KW-1185">Reference proteome</keyword>
<dbReference type="HOGENOM" id="CLU_3382217_0_0_7"/>
<dbReference type="KEGG" id="hhe:HH_1586"/>
<dbReference type="EMBL" id="AE017125">
    <property type="protein sequence ID" value="AAP78183.1"/>
    <property type="molecule type" value="Genomic_DNA"/>
</dbReference>
<dbReference type="AlphaFoldDB" id="Q7VFT9"/>
<sequence length="33" mass="4073">MTREQAAFKRNLMKNTFLQDRFANYLPKWIKIV</sequence>
<evidence type="ECO:0000313" key="2">
    <source>
        <dbReference type="Proteomes" id="UP000002495"/>
    </source>
</evidence>
<accession>Q7VFT9</accession>
<gene>
    <name evidence="1" type="ordered locus">HH_1586</name>
</gene>
<organism evidence="1 2">
    <name type="scientific">Helicobacter hepaticus (strain ATCC 51449 / 3B1)</name>
    <dbReference type="NCBI Taxonomy" id="235279"/>
    <lineage>
        <taxon>Bacteria</taxon>
        <taxon>Pseudomonadati</taxon>
        <taxon>Campylobacterota</taxon>
        <taxon>Epsilonproteobacteria</taxon>
        <taxon>Campylobacterales</taxon>
        <taxon>Helicobacteraceae</taxon>
        <taxon>Helicobacter</taxon>
    </lineage>
</organism>
<name>Q7VFT9_HELHP</name>
<proteinExistence type="predicted"/>
<reference evidence="1 2" key="1">
    <citation type="journal article" date="2003" name="Proc. Natl. Acad. Sci. U.S.A.">
        <title>The complete genome sequence of the carcinogenic bacterium Helicobacter hepaticus.</title>
        <authorList>
            <person name="Suerbaum S."/>
            <person name="Josenhans C."/>
            <person name="Sterzenbach T."/>
            <person name="Drescher B."/>
            <person name="Brandt P."/>
            <person name="Bell M."/>
            <person name="Droege M."/>
            <person name="Fartmann B."/>
            <person name="Fischer H.-P."/>
            <person name="Ge Z."/>
            <person name="Hoerster A."/>
            <person name="Holland R."/>
            <person name="Klein K."/>
            <person name="Koenig J."/>
            <person name="Macko L."/>
            <person name="Mendz G.L."/>
            <person name="Nyakatura G."/>
            <person name="Schauer D.B."/>
            <person name="Shen Z."/>
            <person name="Weber J."/>
            <person name="Frosch M."/>
            <person name="Fox J.G."/>
        </authorList>
    </citation>
    <scope>NUCLEOTIDE SEQUENCE [LARGE SCALE GENOMIC DNA]</scope>
    <source>
        <strain evidence="2">ATCC 51449 / 3B1</strain>
    </source>
</reference>
<evidence type="ECO:0000313" key="1">
    <source>
        <dbReference type="EMBL" id="AAP78183.1"/>
    </source>
</evidence>